<feature type="region of interest" description="Disordered" evidence="3">
    <location>
        <begin position="137"/>
        <end position="170"/>
    </location>
</feature>
<dbReference type="SUPFAM" id="SSF49764">
    <property type="entry name" value="HSP20-like chaperones"/>
    <property type="match status" value="1"/>
</dbReference>
<dbReference type="OrthoDB" id="1806521at2"/>
<organism evidence="5 6">
    <name type="scientific">Paenibacillus flagellatus</name>
    <dbReference type="NCBI Taxonomy" id="2211139"/>
    <lineage>
        <taxon>Bacteria</taxon>
        <taxon>Bacillati</taxon>
        <taxon>Bacillota</taxon>
        <taxon>Bacilli</taxon>
        <taxon>Bacillales</taxon>
        <taxon>Paenibacillaceae</taxon>
        <taxon>Paenibacillus</taxon>
    </lineage>
</organism>
<evidence type="ECO:0000256" key="2">
    <source>
        <dbReference type="RuleBase" id="RU003616"/>
    </source>
</evidence>
<dbReference type="Proteomes" id="UP000247476">
    <property type="component" value="Unassembled WGS sequence"/>
</dbReference>
<dbReference type="InterPro" id="IPR008978">
    <property type="entry name" value="HSP20-like_chaperone"/>
</dbReference>
<proteinExistence type="inferred from homology"/>
<evidence type="ECO:0000256" key="1">
    <source>
        <dbReference type="PROSITE-ProRule" id="PRU00285"/>
    </source>
</evidence>
<comment type="similarity">
    <text evidence="1 2">Belongs to the small heat shock protein (HSP20) family.</text>
</comment>
<dbReference type="Pfam" id="PF00011">
    <property type="entry name" value="HSP20"/>
    <property type="match status" value="1"/>
</dbReference>
<name>A0A2V5KUB4_9BACL</name>
<accession>A0A2V5KUB4</accession>
<dbReference type="RefSeq" id="WP_110839259.1">
    <property type="nucleotide sequence ID" value="NZ_QJVJ01000003.1"/>
</dbReference>
<protein>
    <recommendedName>
        <fullName evidence="4">SHSP domain-containing protein</fullName>
    </recommendedName>
</protein>
<evidence type="ECO:0000313" key="5">
    <source>
        <dbReference type="EMBL" id="PYI55457.1"/>
    </source>
</evidence>
<evidence type="ECO:0000259" key="4">
    <source>
        <dbReference type="PROSITE" id="PS01031"/>
    </source>
</evidence>
<reference evidence="5 6" key="1">
    <citation type="submission" date="2018-05" db="EMBL/GenBank/DDBJ databases">
        <title>Paenibacillus flagellatus sp. nov., isolated from selenium mineral soil.</title>
        <authorList>
            <person name="Dai X."/>
        </authorList>
    </citation>
    <scope>NUCLEOTIDE SEQUENCE [LARGE SCALE GENOMIC DNA]</scope>
    <source>
        <strain evidence="5 6">DXL2</strain>
    </source>
</reference>
<dbReference type="PANTHER" id="PTHR11527">
    <property type="entry name" value="HEAT-SHOCK PROTEIN 20 FAMILY MEMBER"/>
    <property type="match status" value="1"/>
</dbReference>
<evidence type="ECO:0000313" key="6">
    <source>
        <dbReference type="Proteomes" id="UP000247476"/>
    </source>
</evidence>
<comment type="caution">
    <text evidence="5">The sequence shown here is derived from an EMBL/GenBank/DDBJ whole genome shotgun (WGS) entry which is preliminary data.</text>
</comment>
<feature type="domain" description="SHSP" evidence="4">
    <location>
        <begin position="31"/>
        <end position="145"/>
    </location>
</feature>
<dbReference type="Gene3D" id="2.60.40.790">
    <property type="match status" value="1"/>
</dbReference>
<dbReference type="EMBL" id="QJVJ01000003">
    <property type="protein sequence ID" value="PYI55457.1"/>
    <property type="molecule type" value="Genomic_DNA"/>
</dbReference>
<gene>
    <name evidence="5" type="ORF">DLM86_06900</name>
</gene>
<keyword evidence="6" id="KW-1185">Reference proteome</keyword>
<sequence length="170" mass="19472">MNDFRDRTFWKKLRSQADRTLGEQFWQDMSGLLPTQQPRTDVYATADRLYVVIELPGCRPEESVKLSVHKNALHVRGDIPCRYPIEEDDRIVAERFFGQFHRVIDLPSGISAEGMKARYRDGLLTVEFVRRTEPDNAVDIAIESEEPAAEARDAEPVRSEPSDPAGFYSE</sequence>
<dbReference type="InterPro" id="IPR002068">
    <property type="entry name" value="A-crystallin/Hsp20_dom"/>
</dbReference>
<dbReference type="InterPro" id="IPR031107">
    <property type="entry name" value="Small_HSP"/>
</dbReference>
<dbReference type="PROSITE" id="PS01031">
    <property type="entry name" value="SHSP"/>
    <property type="match status" value="1"/>
</dbReference>
<dbReference type="CDD" id="cd06464">
    <property type="entry name" value="ACD_sHsps-like"/>
    <property type="match status" value="1"/>
</dbReference>
<evidence type="ECO:0000256" key="3">
    <source>
        <dbReference type="SAM" id="MobiDB-lite"/>
    </source>
</evidence>
<feature type="compositionally biased region" description="Basic and acidic residues" evidence="3">
    <location>
        <begin position="149"/>
        <end position="161"/>
    </location>
</feature>
<dbReference type="AlphaFoldDB" id="A0A2V5KUB4"/>